<proteinExistence type="predicted"/>
<dbReference type="SUPFAM" id="SSF53335">
    <property type="entry name" value="S-adenosyl-L-methionine-dependent methyltransferases"/>
    <property type="match status" value="1"/>
</dbReference>
<dbReference type="EMBL" id="BARS01038788">
    <property type="protein sequence ID" value="GAG14073.1"/>
    <property type="molecule type" value="Genomic_DNA"/>
</dbReference>
<name>X0VNP5_9ZZZZ</name>
<dbReference type="InterPro" id="IPR029063">
    <property type="entry name" value="SAM-dependent_MTases_sf"/>
</dbReference>
<gene>
    <name evidence="1" type="ORF">S01H1_59305</name>
</gene>
<organism evidence="1">
    <name type="scientific">marine sediment metagenome</name>
    <dbReference type="NCBI Taxonomy" id="412755"/>
    <lineage>
        <taxon>unclassified sequences</taxon>
        <taxon>metagenomes</taxon>
        <taxon>ecological metagenomes</taxon>
    </lineage>
</organism>
<reference evidence="1" key="1">
    <citation type="journal article" date="2014" name="Front. Microbiol.">
        <title>High frequency of phylogenetically diverse reductive dehalogenase-homologous genes in deep subseafloor sedimentary metagenomes.</title>
        <authorList>
            <person name="Kawai M."/>
            <person name="Futagami T."/>
            <person name="Toyoda A."/>
            <person name="Takaki Y."/>
            <person name="Nishi S."/>
            <person name="Hori S."/>
            <person name="Arai W."/>
            <person name="Tsubouchi T."/>
            <person name="Morono Y."/>
            <person name="Uchiyama I."/>
            <person name="Ito T."/>
            <person name="Fujiyama A."/>
            <person name="Inagaki F."/>
            <person name="Takami H."/>
        </authorList>
    </citation>
    <scope>NUCLEOTIDE SEQUENCE</scope>
    <source>
        <strain evidence="1">Expedition CK06-06</strain>
    </source>
</reference>
<protein>
    <recommendedName>
        <fullName evidence="2">Methyltransferase domain-containing protein</fullName>
    </recommendedName>
</protein>
<sequence>VARRTTFDAIRAGSKVGVDIVGNGAEDVFEMTTDEFFAGLRPDVRFDVVFIDACHNYQQVLRDYNNAAARCPDGAIFLHDMVPPSIEFTGNDLCWDAYKLLGPLLQHPGHSVKVLDSDYGLTVVLKPQPVVPYKYWAQLSYEEFASMPLSTVSLPEMMAVIAELCQG</sequence>
<evidence type="ECO:0000313" key="1">
    <source>
        <dbReference type="EMBL" id="GAG14073.1"/>
    </source>
</evidence>
<evidence type="ECO:0008006" key="2">
    <source>
        <dbReference type="Google" id="ProtNLM"/>
    </source>
</evidence>
<feature type="non-terminal residue" evidence="1">
    <location>
        <position position="1"/>
    </location>
</feature>
<dbReference type="Pfam" id="PF13578">
    <property type="entry name" value="Methyltransf_24"/>
    <property type="match status" value="1"/>
</dbReference>
<accession>X0VNP5</accession>
<comment type="caution">
    <text evidence="1">The sequence shown here is derived from an EMBL/GenBank/DDBJ whole genome shotgun (WGS) entry which is preliminary data.</text>
</comment>
<dbReference type="AlphaFoldDB" id="X0VNP5"/>